<dbReference type="InterPro" id="IPR025721">
    <property type="entry name" value="Exosome_cplx_N_dom"/>
</dbReference>
<evidence type="ECO:0000313" key="6">
    <source>
        <dbReference type="EMBL" id="KAL1632438.1"/>
    </source>
</evidence>
<feature type="domain" description="S1 motif" evidence="5">
    <location>
        <begin position="84"/>
        <end position="164"/>
    </location>
</feature>
<comment type="subcellular location">
    <subcellularLocation>
        <location evidence="1">Nucleus</location>
        <location evidence="1">Nucleolus</location>
    </subcellularLocation>
</comment>
<dbReference type="SMART" id="SM00316">
    <property type="entry name" value="S1"/>
    <property type="match status" value="1"/>
</dbReference>
<keyword evidence="7" id="KW-1185">Reference proteome</keyword>
<dbReference type="InterPro" id="IPR012340">
    <property type="entry name" value="NA-bd_OB-fold"/>
</dbReference>
<sequence length="206" mass="21865">MSSLPALALPGQPLGGAASYAPGPGIHIQDQQLYASLLGPVSATKPPKRPSAAGPSSSMPALSIARPDAHAAVGASAATNTLPEVDAVVLARVTRLTPRQATVEILVVSEAVCREGFQGIIRREDVRATEKDRVRIGDMFRVGDIVRGVVISLGDQSNYYLSTATNELGVVMAKSEAENQMYPISWKEFRDPKTGLTESRKVAKPF</sequence>
<accession>A0ABR3SYN3</accession>
<dbReference type="InterPro" id="IPR019495">
    <property type="entry name" value="EXOSC1_C"/>
</dbReference>
<protein>
    <submittedName>
        <fullName evidence="6">Exosome 3'-&gt;5 exonuclease subunit ski4 (Csl4)</fullName>
    </submittedName>
</protein>
<proteinExistence type="predicted"/>
<evidence type="ECO:0000313" key="7">
    <source>
        <dbReference type="Proteomes" id="UP001521116"/>
    </source>
</evidence>
<feature type="region of interest" description="Disordered" evidence="4">
    <location>
        <begin position="40"/>
        <end position="61"/>
    </location>
</feature>
<organism evidence="6 7">
    <name type="scientific">Neofusicoccum ribis</name>
    <dbReference type="NCBI Taxonomy" id="45134"/>
    <lineage>
        <taxon>Eukaryota</taxon>
        <taxon>Fungi</taxon>
        <taxon>Dikarya</taxon>
        <taxon>Ascomycota</taxon>
        <taxon>Pezizomycotina</taxon>
        <taxon>Dothideomycetes</taxon>
        <taxon>Dothideomycetes incertae sedis</taxon>
        <taxon>Botryosphaeriales</taxon>
        <taxon>Botryosphaeriaceae</taxon>
        <taxon>Neofusicoccum</taxon>
    </lineage>
</organism>
<evidence type="ECO:0000256" key="1">
    <source>
        <dbReference type="ARBA" id="ARBA00004604"/>
    </source>
</evidence>
<evidence type="ECO:0000259" key="5">
    <source>
        <dbReference type="SMART" id="SM00316"/>
    </source>
</evidence>
<evidence type="ECO:0000256" key="2">
    <source>
        <dbReference type="ARBA" id="ARBA00022490"/>
    </source>
</evidence>
<name>A0ABR3SYN3_9PEZI</name>
<keyword evidence="6" id="KW-0269">Exonuclease</keyword>
<keyword evidence="3" id="KW-0271">Exosome</keyword>
<keyword evidence="2" id="KW-0963">Cytoplasm</keyword>
<dbReference type="Proteomes" id="UP001521116">
    <property type="component" value="Unassembled WGS sequence"/>
</dbReference>
<keyword evidence="6" id="KW-0378">Hydrolase</keyword>
<dbReference type="EMBL" id="JAJVDC020000030">
    <property type="protein sequence ID" value="KAL1632438.1"/>
    <property type="molecule type" value="Genomic_DNA"/>
</dbReference>
<keyword evidence="6" id="KW-0540">Nuclease</keyword>
<evidence type="ECO:0000256" key="3">
    <source>
        <dbReference type="ARBA" id="ARBA00022835"/>
    </source>
</evidence>
<feature type="compositionally biased region" description="Low complexity" evidence="4">
    <location>
        <begin position="50"/>
        <end position="61"/>
    </location>
</feature>
<comment type="caution">
    <text evidence="6">The sequence shown here is derived from an EMBL/GenBank/DDBJ whole genome shotgun (WGS) entry which is preliminary data.</text>
</comment>
<dbReference type="PANTHER" id="PTHR12686">
    <property type="entry name" value="3'-5' EXORIBONUCLEASE CSL4-RELATED"/>
    <property type="match status" value="1"/>
</dbReference>
<dbReference type="Pfam" id="PF14382">
    <property type="entry name" value="ECR1_N"/>
    <property type="match status" value="1"/>
</dbReference>
<gene>
    <name evidence="6" type="primary">CSL4</name>
    <name evidence="6" type="ORF">SLS56_003680</name>
</gene>
<evidence type="ECO:0000256" key="4">
    <source>
        <dbReference type="SAM" id="MobiDB-lite"/>
    </source>
</evidence>
<dbReference type="Gene3D" id="2.40.50.100">
    <property type="match status" value="1"/>
</dbReference>
<reference evidence="6 7" key="1">
    <citation type="submission" date="2024-02" db="EMBL/GenBank/DDBJ databases">
        <title>De novo assembly and annotation of 12 fungi associated with fruit tree decline syndrome in Ontario, Canada.</title>
        <authorList>
            <person name="Sulman M."/>
            <person name="Ellouze W."/>
            <person name="Ilyukhin E."/>
        </authorList>
    </citation>
    <scope>NUCLEOTIDE SEQUENCE [LARGE SCALE GENOMIC DNA]</scope>
    <source>
        <strain evidence="6 7">M1-105</strain>
    </source>
</reference>
<dbReference type="GO" id="GO:0004527">
    <property type="term" value="F:exonuclease activity"/>
    <property type="evidence" value="ECO:0007669"/>
    <property type="project" value="UniProtKB-KW"/>
</dbReference>
<dbReference type="InterPro" id="IPR039771">
    <property type="entry name" value="Csl4"/>
</dbReference>
<dbReference type="PANTHER" id="PTHR12686:SF8">
    <property type="entry name" value="EXOSOME COMPLEX COMPONENT CSL4"/>
    <property type="match status" value="1"/>
</dbReference>
<dbReference type="Gene3D" id="2.40.50.140">
    <property type="entry name" value="Nucleic acid-binding proteins"/>
    <property type="match status" value="1"/>
</dbReference>
<dbReference type="CDD" id="cd05791">
    <property type="entry name" value="S1_CSL4"/>
    <property type="match status" value="1"/>
</dbReference>
<dbReference type="Pfam" id="PF10447">
    <property type="entry name" value="EXOSC1"/>
    <property type="match status" value="2"/>
</dbReference>
<dbReference type="SUPFAM" id="SSF110324">
    <property type="entry name" value="Ribosomal L27 protein-like"/>
    <property type="match status" value="1"/>
</dbReference>
<dbReference type="SUPFAM" id="SSF50249">
    <property type="entry name" value="Nucleic acid-binding proteins"/>
    <property type="match status" value="1"/>
</dbReference>
<dbReference type="InterPro" id="IPR003029">
    <property type="entry name" value="S1_domain"/>
</dbReference>